<feature type="region of interest" description="Disordered" evidence="1">
    <location>
        <begin position="63"/>
        <end position="114"/>
    </location>
</feature>
<proteinExistence type="predicted"/>
<gene>
    <name evidence="2" type="ORF">AB5J56_18350</name>
</gene>
<dbReference type="EMBL" id="CP163435">
    <property type="protein sequence ID" value="XDQ26547.1"/>
    <property type="molecule type" value="Genomic_DNA"/>
</dbReference>
<evidence type="ECO:0000313" key="2">
    <source>
        <dbReference type="EMBL" id="XDQ26547.1"/>
    </source>
</evidence>
<organism evidence="2">
    <name type="scientific">Streptomyces sp. R21</name>
    <dbReference type="NCBI Taxonomy" id="3238627"/>
    <lineage>
        <taxon>Bacteria</taxon>
        <taxon>Bacillati</taxon>
        <taxon>Actinomycetota</taxon>
        <taxon>Actinomycetes</taxon>
        <taxon>Kitasatosporales</taxon>
        <taxon>Streptomycetaceae</taxon>
        <taxon>Streptomyces</taxon>
    </lineage>
</organism>
<evidence type="ECO:0000256" key="1">
    <source>
        <dbReference type="SAM" id="MobiDB-lite"/>
    </source>
</evidence>
<dbReference type="RefSeq" id="WP_369233828.1">
    <property type="nucleotide sequence ID" value="NZ_CP163435.1"/>
</dbReference>
<sequence>MTKHDTPRDAEGSKLCAWCGEPIQQTGVGRSKDYCRRSCRQRAYEARRQREIVVAAVASAVVRRDLSRDETAGTGGVPVPAPARELPPRQSATTASAMPPWPSEEYGGEPPAQS</sequence>
<accession>A0AB39P7U8</accession>
<reference evidence="2" key="1">
    <citation type="submission" date="2024-07" db="EMBL/GenBank/DDBJ databases">
        <authorList>
            <person name="Yu S.T."/>
        </authorList>
    </citation>
    <scope>NUCLEOTIDE SEQUENCE</scope>
    <source>
        <strain evidence="2">R21</strain>
    </source>
</reference>
<dbReference type="AlphaFoldDB" id="A0AB39P7U8"/>
<protein>
    <recommendedName>
        <fullName evidence="3">SpdA protein</fullName>
    </recommendedName>
</protein>
<evidence type="ECO:0008006" key="3">
    <source>
        <dbReference type="Google" id="ProtNLM"/>
    </source>
</evidence>
<name>A0AB39P7U8_9ACTN</name>